<feature type="transmembrane region" description="Helical" evidence="1">
    <location>
        <begin position="113"/>
        <end position="130"/>
    </location>
</feature>
<protein>
    <submittedName>
        <fullName evidence="2">Uncharacterized protein</fullName>
    </submittedName>
</protein>
<organism evidence="2 3">
    <name type="scientific">Actinotalea ferrariae CF5-4</name>
    <dbReference type="NCBI Taxonomy" id="948458"/>
    <lineage>
        <taxon>Bacteria</taxon>
        <taxon>Bacillati</taxon>
        <taxon>Actinomycetota</taxon>
        <taxon>Actinomycetes</taxon>
        <taxon>Micrococcales</taxon>
        <taxon>Cellulomonadaceae</taxon>
        <taxon>Actinotalea</taxon>
    </lineage>
</organism>
<dbReference type="AlphaFoldDB" id="A0A021W002"/>
<keyword evidence="1" id="KW-0812">Transmembrane</keyword>
<dbReference type="Proteomes" id="UP000019753">
    <property type="component" value="Unassembled WGS sequence"/>
</dbReference>
<accession>A0A021W002</accession>
<keyword evidence="1" id="KW-1133">Transmembrane helix</keyword>
<sequence>MSTNPADLRWATVEPVELPDSPLASRYTKAVVAIIAAVLVVFGAAITDDVVTTLEVVNVAIALVTAVGVYLVPNLPAGPGAYLKAAVAFLGAAGAALVTVLGSGGFADVHPSAWITVFLAAIGGVGVYVLPNTDELALAA</sequence>
<feature type="transmembrane region" description="Helical" evidence="1">
    <location>
        <begin position="30"/>
        <end position="47"/>
    </location>
</feature>
<comment type="caution">
    <text evidence="2">The sequence shown here is derived from an EMBL/GenBank/DDBJ whole genome shotgun (WGS) entry which is preliminary data.</text>
</comment>
<feature type="transmembrane region" description="Helical" evidence="1">
    <location>
        <begin position="53"/>
        <end position="73"/>
    </location>
</feature>
<dbReference type="RefSeq" id="WP_034222737.1">
    <property type="nucleotide sequence ID" value="NZ_AXCW01000022.1"/>
</dbReference>
<gene>
    <name evidence="2" type="ORF">N866_07240</name>
</gene>
<feature type="transmembrane region" description="Helical" evidence="1">
    <location>
        <begin position="85"/>
        <end position="107"/>
    </location>
</feature>
<name>A0A021W002_9CELL</name>
<dbReference type="EMBL" id="AXCW01000022">
    <property type="protein sequence ID" value="EYR64652.1"/>
    <property type="molecule type" value="Genomic_DNA"/>
</dbReference>
<keyword evidence="1" id="KW-0472">Membrane</keyword>
<proteinExistence type="predicted"/>
<evidence type="ECO:0000313" key="3">
    <source>
        <dbReference type="Proteomes" id="UP000019753"/>
    </source>
</evidence>
<evidence type="ECO:0000256" key="1">
    <source>
        <dbReference type="SAM" id="Phobius"/>
    </source>
</evidence>
<evidence type="ECO:0000313" key="2">
    <source>
        <dbReference type="EMBL" id="EYR64652.1"/>
    </source>
</evidence>
<keyword evidence="3" id="KW-1185">Reference proteome</keyword>
<reference evidence="2 3" key="1">
    <citation type="submission" date="2014-01" db="EMBL/GenBank/DDBJ databases">
        <title>Actinotalea ferrariae CF5-4.</title>
        <authorList>
            <person name="Chen F."/>
            <person name="Li Y."/>
            <person name="Wang G."/>
        </authorList>
    </citation>
    <scope>NUCLEOTIDE SEQUENCE [LARGE SCALE GENOMIC DNA]</scope>
    <source>
        <strain evidence="2 3">CF5-4</strain>
    </source>
</reference>